<gene>
    <name evidence="2" type="ORF">ACFQZS_03825</name>
</gene>
<organism evidence="2 3">
    <name type="scientific">Mucilaginibacter calamicampi</name>
    <dbReference type="NCBI Taxonomy" id="1302352"/>
    <lineage>
        <taxon>Bacteria</taxon>
        <taxon>Pseudomonadati</taxon>
        <taxon>Bacteroidota</taxon>
        <taxon>Sphingobacteriia</taxon>
        <taxon>Sphingobacteriales</taxon>
        <taxon>Sphingobacteriaceae</taxon>
        <taxon>Mucilaginibacter</taxon>
    </lineage>
</organism>
<evidence type="ECO:0000259" key="1">
    <source>
        <dbReference type="Pfam" id="PF13460"/>
    </source>
</evidence>
<proteinExistence type="predicted"/>
<name>A0ABW2YT93_9SPHI</name>
<dbReference type="EMBL" id="JBHTHU010000001">
    <property type="protein sequence ID" value="MFD0749256.1"/>
    <property type="molecule type" value="Genomic_DNA"/>
</dbReference>
<dbReference type="InterPro" id="IPR036291">
    <property type="entry name" value="NAD(P)-bd_dom_sf"/>
</dbReference>
<dbReference type="Gene3D" id="3.40.50.720">
    <property type="entry name" value="NAD(P)-binding Rossmann-like Domain"/>
    <property type="match status" value="1"/>
</dbReference>
<dbReference type="RefSeq" id="WP_377097455.1">
    <property type="nucleotide sequence ID" value="NZ_JBHTHU010000001.1"/>
</dbReference>
<dbReference type="SUPFAM" id="SSF51735">
    <property type="entry name" value="NAD(P)-binding Rossmann-fold domains"/>
    <property type="match status" value="1"/>
</dbReference>
<dbReference type="InterPro" id="IPR051606">
    <property type="entry name" value="Polyketide_Oxido-like"/>
</dbReference>
<sequence length="197" mass="21876">MIDYRHMVVLGANGGIGKQVVMQALIAGYEVTAILRTPDNLTIQHPNLKVVQGDVMRAGTLYEHLKGKDVVISAIGQNSLKTTTLYSQGSKNLIASMERTGVKRAFFISASGLDVNPKHPLWVRFATKYLLQMILRNPYADQRIMENIIKQSAVQWTISTNGFLDNGWSISRADVAHFIVHNLANPVIINQTVEVAY</sequence>
<accession>A0ABW2YT93</accession>
<keyword evidence="3" id="KW-1185">Reference proteome</keyword>
<feature type="domain" description="NAD(P)-binding" evidence="1">
    <location>
        <begin position="11"/>
        <end position="166"/>
    </location>
</feature>
<evidence type="ECO:0000313" key="2">
    <source>
        <dbReference type="EMBL" id="MFD0749256.1"/>
    </source>
</evidence>
<dbReference type="Pfam" id="PF13460">
    <property type="entry name" value="NAD_binding_10"/>
    <property type="match status" value="1"/>
</dbReference>
<dbReference type="PANTHER" id="PTHR43355:SF2">
    <property type="entry name" value="FLAVIN REDUCTASE (NADPH)"/>
    <property type="match status" value="1"/>
</dbReference>
<dbReference type="Proteomes" id="UP001596958">
    <property type="component" value="Unassembled WGS sequence"/>
</dbReference>
<comment type="caution">
    <text evidence="2">The sequence shown here is derived from an EMBL/GenBank/DDBJ whole genome shotgun (WGS) entry which is preliminary data.</text>
</comment>
<evidence type="ECO:0000313" key="3">
    <source>
        <dbReference type="Proteomes" id="UP001596958"/>
    </source>
</evidence>
<dbReference type="InterPro" id="IPR016040">
    <property type="entry name" value="NAD(P)-bd_dom"/>
</dbReference>
<protein>
    <submittedName>
        <fullName evidence="2">NAD(P)-dependent oxidoreductase</fullName>
    </submittedName>
</protein>
<reference evidence="3" key="1">
    <citation type="journal article" date="2019" name="Int. J. Syst. Evol. Microbiol.">
        <title>The Global Catalogue of Microorganisms (GCM) 10K type strain sequencing project: providing services to taxonomists for standard genome sequencing and annotation.</title>
        <authorList>
            <consortium name="The Broad Institute Genomics Platform"/>
            <consortium name="The Broad Institute Genome Sequencing Center for Infectious Disease"/>
            <person name="Wu L."/>
            <person name="Ma J."/>
        </authorList>
    </citation>
    <scope>NUCLEOTIDE SEQUENCE [LARGE SCALE GENOMIC DNA]</scope>
    <source>
        <strain evidence="3">CCUG 63418</strain>
    </source>
</reference>
<dbReference type="PANTHER" id="PTHR43355">
    <property type="entry name" value="FLAVIN REDUCTASE (NADPH)"/>
    <property type="match status" value="1"/>
</dbReference>